<dbReference type="PANTHER" id="PTHR38042:SF1">
    <property type="entry name" value="UROPORPHYRINOGEN-III SYNTHASE, CHLOROPLASTIC"/>
    <property type="match status" value="1"/>
</dbReference>
<evidence type="ECO:0000256" key="1">
    <source>
        <dbReference type="ARBA" id="ARBA00004772"/>
    </source>
</evidence>
<comment type="pathway">
    <text evidence="1 9">Porphyrin-containing compound metabolism; protoporphyrin-IX biosynthesis; coproporphyrinogen-III from 5-aminolevulinate: step 3/4.</text>
</comment>
<evidence type="ECO:0000313" key="12">
    <source>
        <dbReference type="Proteomes" id="UP000239866"/>
    </source>
</evidence>
<dbReference type="SUPFAM" id="SSF69618">
    <property type="entry name" value="HemD-like"/>
    <property type="match status" value="1"/>
</dbReference>
<evidence type="ECO:0000256" key="9">
    <source>
        <dbReference type="RuleBase" id="RU366031"/>
    </source>
</evidence>
<dbReference type="RefSeq" id="WP_106761245.1">
    <property type="nucleotide sequence ID" value="NZ_PXNP01000013.1"/>
</dbReference>
<evidence type="ECO:0000256" key="3">
    <source>
        <dbReference type="ARBA" id="ARBA00013109"/>
    </source>
</evidence>
<dbReference type="Pfam" id="PF02602">
    <property type="entry name" value="HEM4"/>
    <property type="match status" value="1"/>
</dbReference>
<comment type="caution">
    <text evidence="11">The sequence shown here is derived from an EMBL/GenBank/DDBJ whole genome shotgun (WGS) entry which is preliminary data.</text>
</comment>
<dbReference type="GO" id="GO:0006780">
    <property type="term" value="P:uroporphyrinogen III biosynthetic process"/>
    <property type="evidence" value="ECO:0007669"/>
    <property type="project" value="UniProtKB-UniRule"/>
</dbReference>
<keyword evidence="4 9" id="KW-0456">Lyase</keyword>
<reference evidence="11 12" key="1">
    <citation type="submission" date="2018-03" db="EMBL/GenBank/DDBJ databases">
        <title>Marinobacter brunus sp. nov., a marine bacterium of Gamma-proteobacteria isolated from the surface seawater of the South China Sea.</title>
        <authorList>
            <person name="Cheng H."/>
            <person name="Wu Y.-H."/>
            <person name="Xamxidin M."/>
            <person name="Xu X.-W."/>
        </authorList>
    </citation>
    <scope>NUCLEOTIDE SEQUENCE [LARGE SCALE GENOMIC DNA]</scope>
    <source>
        <strain evidence="11 12">NH169-3</strain>
    </source>
</reference>
<evidence type="ECO:0000256" key="4">
    <source>
        <dbReference type="ARBA" id="ARBA00023239"/>
    </source>
</evidence>
<dbReference type="EC" id="4.2.1.75" evidence="3 9"/>
<protein>
    <recommendedName>
        <fullName evidence="7 9">Uroporphyrinogen-III synthase</fullName>
        <ecNumber evidence="3 9">4.2.1.75</ecNumber>
    </recommendedName>
</protein>
<evidence type="ECO:0000256" key="8">
    <source>
        <dbReference type="ARBA" id="ARBA00048617"/>
    </source>
</evidence>
<dbReference type="OrthoDB" id="9787650at2"/>
<dbReference type="GO" id="GO:0006782">
    <property type="term" value="P:protoporphyrinogen IX biosynthetic process"/>
    <property type="evidence" value="ECO:0007669"/>
    <property type="project" value="UniProtKB-UniRule"/>
</dbReference>
<dbReference type="Gene3D" id="3.40.50.10090">
    <property type="match status" value="2"/>
</dbReference>
<dbReference type="Proteomes" id="UP000239866">
    <property type="component" value="Unassembled WGS sequence"/>
</dbReference>
<sequence>MATPQAERTLRGRRILVCRPEPEATRLAGVLEQMGADVRLLPMVEREPLPETPEQRSTLQQLDNFHHVVAVSPYAARRLLEEIDHWWPQMPSGIQWYGVGEGTAAVFREHGLDPQRPEQGWTSEALLKHPSLQNLRNEKVLLARGEQGRELLRQTLAERGARITTLPLYRRSCPYYPSEKTEDIFARFRPDVVIALSGETLNNLVSVGAGYLDRLAEALIVIPVERVAALARSLGLPRTFVPDSLANDELALSVASRLTQDALDNG</sequence>
<dbReference type="EMBL" id="PXNP01000013">
    <property type="protein sequence ID" value="PSF12287.1"/>
    <property type="molecule type" value="Genomic_DNA"/>
</dbReference>
<keyword evidence="5 9" id="KW-0627">Porphyrin biosynthesis</keyword>
<dbReference type="AlphaFoldDB" id="A0A2T1KQ73"/>
<accession>A0A2T1KQ73</accession>
<feature type="domain" description="Tetrapyrrole biosynthesis uroporphyrinogen III synthase" evidence="10">
    <location>
        <begin position="26"/>
        <end position="247"/>
    </location>
</feature>
<dbReference type="PANTHER" id="PTHR38042">
    <property type="entry name" value="UROPORPHYRINOGEN-III SYNTHASE, CHLOROPLASTIC"/>
    <property type="match status" value="1"/>
</dbReference>
<dbReference type="UniPathway" id="UPA00251">
    <property type="reaction ID" value="UER00320"/>
</dbReference>
<keyword evidence="12" id="KW-1185">Reference proteome</keyword>
<evidence type="ECO:0000256" key="7">
    <source>
        <dbReference type="ARBA" id="ARBA00040167"/>
    </source>
</evidence>
<dbReference type="InterPro" id="IPR039793">
    <property type="entry name" value="UROS/Hem4"/>
</dbReference>
<organism evidence="11 12">
    <name type="scientific">Marinobacter fuscus</name>
    <dbReference type="NCBI Taxonomy" id="2109942"/>
    <lineage>
        <taxon>Bacteria</taxon>
        <taxon>Pseudomonadati</taxon>
        <taxon>Pseudomonadota</taxon>
        <taxon>Gammaproteobacteria</taxon>
        <taxon>Pseudomonadales</taxon>
        <taxon>Marinobacteraceae</taxon>
        <taxon>Marinobacter</taxon>
    </lineage>
</organism>
<dbReference type="CDD" id="cd06578">
    <property type="entry name" value="HemD"/>
    <property type="match status" value="1"/>
</dbReference>
<evidence type="ECO:0000256" key="5">
    <source>
        <dbReference type="ARBA" id="ARBA00023244"/>
    </source>
</evidence>
<dbReference type="InterPro" id="IPR036108">
    <property type="entry name" value="4pyrrol_syn_uPrphyn_synt_sf"/>
</dbReference>
<dbReference type="InterPro" id="IPR003754">
    <property type="entry name" value="4pyrrol_synth_uPrphyn_synth"/>
</dbReference>
<evidence type="ECO:0000259" key="10">
    <source>
        <dbReference type="Pfam" id="PF02602"/>
    </source>
</evidence>
<dbReference type="GO" id="GO:0004852">
    <property type="term" value="F:uroporphyrinogen-III synthase activity"/>
    <property type="evidence" value="ECO:0007669"/>
    <property type="project" value="UniProtKB-UniRule"/>
</dbReference>
<comment type="catalytic activity">
    <reaction evidence="8 9">
        <text>hydroxymethylbilane = uroporphyrinogen III + H2O</text>
        <dbReference type="Rhea" id="RHEA:18965"/>
        <dbReference type="ChEBI" id="CHEBI:15377"/>
        <dbReference type="ChEBI" id="CHEBI:57308"/>
        <dbReference type="ChEBI" id="CHEBI:57845"/>
        <dbReference type="EC" id="4.2.1.75"/>
    </reaction>
</comment>
<comment type="function">
    <text evidence="6 9">Catalyzes cyclization of the linear tetrapyrrole, hydroxymethylbilane, to the macrocyclic uroporphyrinogen III.</text>
</comment>
<comment type="similarity">
    <text evidence="2 9">Belongs to the uroporphyrinogen-III synthase family.</text>
</comment>
<evidence type="ECO:0000313" key="11">
    <source>
        <dbReference type="EMBL" id="PSF12287.1"/>
    </source>
</evidence>
<evidence type="ECO:0000256" key="2">
    <source>
        <dbReference type="ARBA" id="ARBA00008133"/>
    </source>
</evidence>
<proteinExistence type="inferred from homology"/>
<name>A0A2T1KQ73_9GAMM</name>
<evidence type="ECO:0000256" key="6">
    <source>
        <dbReference type="ARBA" id="ARBA00037589"/>
    </source>
</evidence>
<gene>
    <name evidence="11" type="ORF">C7H09_03500</name>
</gene>